<feature type="signal peptide" evidence="6">
    <location>
        <begin position="1"/>
        <end position="19"/>
    </location>
</feature>
<evidence type="ECO:0000313" key="8">
    <source>
        <dbReference type="RefSeq" id="XP_015036782.2"/>
    </source>
</evidence>
<evidence type="ECO:0000256" key="3">
    <source>
        <dbReference type="ARBA" id="ARBA00022610"/>
    </source>
</evidence>
<protein>
    <submittedName>
        <fullName evidence="8">Accessory gland-specific peptide 70A</fullName>
    </submittedName>
</protein>
<keyword evidence="2" id="KW-0964">Secreted</keyword>
<dbReference type="GO" id="GO:0005179">
    <property type="term" value="F:hormone activity"/>
    <property type="evidence" value="ECO:0007669"/>
    <property type="project" value="InterPro"/>
</dbReference>
<reference evidence="8" key="1">
    <citation type="submission" date="2025-08" db="UniProtKB">
        <authorList>
            <consortium name="RefSeq"/>
        </authorList>
    </citation>
    <scope>IDENTIFICATION</scope>
    <source>
        <strain evidence="8">MV-25-SWS-2005</strain>
        <tissue evidence="8">Whole body</tissue>
    </source>
</reference>
<proteinExistence type="predicted"/>
<keyword evidence="5" id="KW-1015">Disulfide bond</keyword>
<dbReference type="GO" id="GO:0046008">
    <property type="term" value="P:regulation of female receptivity, post-mating"/>
    <property type="evidence" value="ECO:0007669"/>
    <property type="project" value="InterPro"/>
</dbReference>
<dbReference type="KEGG" id="dpo:26531953"/>
<dbReference type="InParanoid" id="A0A6I8V9T4"/>
<dbReference type="Pfam" id="PF08138">
    <property type="entry name" value="Sex_peptide"/>
    <property type="match status" value="1"/>
</dbReference>
<evidence type="ECO:0000256" key="2">
    <source>
        <dbReference type="ARBA" id="ARBA00022525"/>
    </source>
</evidence>
<sequence length="57" mass="6250">MKVATSAMLLLMLVEAAVGVPAWGRMTSRKPTPKQSQAQFQKWCRLNFGPAWGGRGC</sequence>
<organism evidence="7 8">
    <name type="scientific">Drosophila pseudoobscura pseudoobscura</name>
    <name type="common">Fruit fly</name>
    <dbReference type="NCBI Taxonomy" id="46245"/>
    <lineage>
        <taxon>Eukaryota</taxon>
        <taxon>Metazoa</taxon>
        <taxon>Ecdysozoa</taxon>
        <taxon>Arthropoda</taxon>
        <taxon>Hexapoda</taxon>
        <taxon>Insecta</taxon>
        <taxon>Pterygota</taxon>
        <taxon>Neoptera</taxon>
        <taxon>Endopterygota</taxon>
        <taxon>Diptera</taxon>
        <taxon>Brachycera</taxon>
        <taxon>Muscomorpha</taxon>
        <taxon>Ephydroidea</taxon>
        <taxon>Drosophilidae</taxon>
        <taxon>Drosophila</taxon>
        <taxon>Sophophora</taxon>
    </lineage>
</organism>
<evidence type="ECO:0000313" key="7">
    <source>
        <dbReference type="Proteomes" id="UP000001819"/>
    </source>
</evidence>
<keyword evidence="4 6" id="KW-0732">Signal</keyword>
<dbReference type="GO" id="GO:0005576">
    <property type="term" value="C:extracellular region"/>
    <property type="evidence" value="ECO:0007669"/>
    <property type="project" value="UniProtKB-SubCell"/>
</dbReference>
<evidence type="ECO:0000256" key="6">
    <source>
        <dbReference type="SAM" id="SignalP"/>
    </source>
</evidence>
<dbReference type="RefSeq" id="XP_015036782.2">
    <property type="nucleotide sequence ID" value="XM_015181296.2"/>
</dbReference>
<dbReference type="Proteomes" id="UP000001819">
    <property type="component" value="Chromosome 4"/>
</dbReference>
<keyword evidence="3" id="KW-0085">Behavior</keyword>
<accession>A0A6I8V9T4</accession>
<evidence type="ECO:0000256" key="5">
    <source>
        <dbReference type="ARBA" id="ARBA00023157"/>
    </source>
</evidence>
<feature type="chain" id="PRO_5026304876" evidence="6">
    <location>
        <begin position="20"/>
        <end position="57"/>
    </location>
</feature>
<comment type="subcellular location">
    <subcellularLocation>
        <location evidence="1">Secreted</location>
    </subcellularLocation>
</comment>
<dbReference type="InterPro" id="IPR012608">
    <property type="entry name" value="Sex_peptide"/>
</dbReference>
<gene>
    <name evidence="8" type="primary">LOC26531953</name>
</gene>
<dbReference type="AlphaFoldDB" id="A0A6I8V9T4"/>
<keyword evidence="7" id="KW-1185">Reference proteome</keyword>
<evidence type="ECO:0000256" key="4">
    <source>
        <dbReference type="ARBA" id="ARBA00022729"/>
    </source>
</evidence>
<name>A0A6I8V9T4_DROPS</name>
<evidence type="ECO:0000256" key="1">
    <source>
        <dbReference type="ARBA" id="ARBA00004613"/>
    </source>
</evidence>